<reference evidence="3" key="1">
    <citation type="submission" date="2013-05" db="EMBL/GenBank/DDBJ databases">
        <title>The Genome sequence of Mucor circinelloides f. circinelloides 1006PhL.</title>
        <authorList>
            <consortium name="The Broad Institute Genomics Platform"/>
            <person name="Cuomo C."/>
            <person name="Earl A."/>
            <person name="Findley K."/>
            <person name="Lee S.C."/>
            <person name="Walker B."/>
            <person name="Young S."/>
            <person name="Zeng Q."/>
            <person name="Gargeya S."/>
            <person name="Fitzgerald M."/>
            <person name="Haas B."/>
            <person name="Abouelleil A."/>
            <person name="Allen A.W."/>
            <person name="Alvarado L."/>
            <person name="Arachchi H.M."/>
            <person name="Berlin A.M."/>
            <person name="Chapman S.B."/>
            <person name="Gainer-Dewar J."/>
            <person name="Goldberg J."/>
            <person name="Griggs A."/>
            <person name="Gujja S."/>
            <person name="Hansen M."/>
            <person name="Howarth C."/>
            <person name="Imamovic A."/>
            <person name="Ireland A."/>
            <person name="Larimer J."/>
            <person name="McCowan C."/>
            <person name="Murphy C."/>
            <person name="Pearson M."/>
            <person name="Poon T.W."/>
            <person name="Priest M."/>
            <person name="Roberts A."/>
            <person name="Saif S."/>
            <person name="Shea T."/>
            <person name="Sisk P."/>
            <person name="Sykes S."/>
            <person name="Wortman J."/>
            <person name="Nusbaum C."/>
            <person name="Birren B."/>
        </authorList>
    </citation>
    <scope>NUCLEOTIDE SEQUENCE [LARGE SCALE GENOMIC DNA]</scope>
    <source>
        <strain evidence="3">1006PhL</strain>
    </source>
</reference>
<dbReference type="AlphaFoldDB" id="S2IWG0"/>
<accession>S2IWG0</accession>
<evidence type="ECO:0000313" key="2">
    <source>
        <dbReference type="EMBL" id="EPB82021.1"/>
    </source>
</evidence>
<feature type="region of interest" description="Disordered" evidence="1">
    <location>
        <begin position="51"/>
        <end position="86"/>
    </location>
</feature>
<feature type="compositionally biased region" description="Acidic residues" evidence="1">
    <location>
        <begin position="54"/>
        <end position="86"/>
    </location>
</feature>
<evidence type="ECO:0000313" key="3">
    <source>
        <dbReference type="Proteomes" id="UP000014254"/>
    </source>
</evidence>
<evidence type="ECO:0000256" key="1">
    <source>
        <dbReference type="SAM" id="MobiDB-lite"/>
    </source>
</evidence>
<feature type="non-terminal residue" evidence="2">
    <location>
        <position position="86"/>
    </location>
</feature>
<dbReference type="EMBL" id="KE124135">
    <property type="protein sequence ID" value="EPB82021.1"/>
    <property type="molecule type" value="Genomic_DNA"/>
</dbReference>
<dbReference type="InParanoid" id="S2IWG0"/>
<gene>
    <name evidence="2" type="ORF">HMPREF1544_11263</name>
</gene>
<organism evidence="2 3">
    <name type="scientific">Mucor circinelloides f. circinelloides (strain 1006PhL)</name>
    <name type="common">Mucormycosis agent</name>
    <name type="synonym">Calyptromyces circinelloides</name>
    <dbReference type="NCBI Taxonomy" id="1220926"/>
    <lineage>
        <taxon>Eukaryota</taxon>
        <taxon>Fungi</taxon>
        <taxon>Fungi incertae sedis</taxon>
        <taxon>Mucoromycota</taxon>
        <taxon>Mucoromycotina</taxon>
        <taxon>Mucoromycetes</taxon>
        <taxon>Mucorales</taxon>
        <taxon>Mucorineae</taxon>
        <taxon>Mucoraceae</taxon>
        <taxon>Mucor</taxon>
    </lineage>
</organism>
<dbReference type="Proteomes" id="UP000014254">
    <property type="component" value="Unassembled WGS sequence"/>
</dbReference>
<sequence>MDATIVFENPSDANQSLRTTTVETTTSVAALSPVVDLERTVFLKMKNQTISFDFSDEEESEDEHSDADPDDEEFTEPDVEESFEAE</sequence>
<protein>
    <submittedName>
        <fullName evidence="2">Uncharacterized protein</fullName>
    </submittedName>
</protein>
<proteinExistence type="predicted"/>
<name>S2IWG0_MUCC1</name>
<dbReference type="VEuPathDB" id="FungiDB:HMPREF1544_11263"/>
<keyword evidence="3" id="KW-1185">Reference proteome</keyword>